<dbReference type="GO" id="GO:0003677">
    <property type="term" value="F:DNA binding"/>
    <property type="evidence" value="ECO:0007669"/>
    <property type="project" value="InterPro"/>
</dbReference>
<dbReference type="CDD" id="cd12148">
    <property type="entry name" value="fungal_TF_MHR"/>
    <property type="match status" value="1"/>
</dbReference>
<dbReference type="PANTHER" id="PTHR46910:SF25">
    <property type="entry name" value="ABC-TRANSPORTER-REGULATING TRANSCRIPTION FACTOR"/>
    <property type="match status" value="1"/>
</dbReference>
<dbReference type="SMART" id="SM00906">
    <property type="entry name" value="Fungal_trans"/>
    <property type="match status" value="1"/>
</dbReference>
<evidence type="ECO:0000313" key="4">
    <source>
        <dbReference type="EMBL" id="KIM94323.1"/>
    </source>
</evidence>
<keyword evidence="1" id="KW-0539">Nucleus</keyword>
<sequence length="693" mass="77968">VESRIERLESVLAASGIDPNSVAEADGAAAENADDLPQNVVDRLTTLLISEEGASSFLGASSGLSLFSPQGLQWISESTGSNDLSEFISTLSKTNEGPWKVNNMDLWHSMLPSQREPLPPKEIADILVECFFDTFNNVFPLFDRTTFYDAYSHQYAQQPIGGSAWYACLNVVLCLGSVFWHAHIHSKDHHLKTEISGFTEEKCWKYFRNACSCLTDLMFKDCNLMAVQAIIGMAFMQQTTLDPQTFYILIAAAGRLAHGIGLHRKLDHFGLSEAEANQRRNVFWIVYFLDKTTALRLGHPSVMTDDDIGVDLPSERKMHETTPNGTKIFDIFRSHAELAVLESRIYTELYSEKARNRPHNERLISVGRLDIALLEWKKRLPVEIRPEEPIQCSREQVIPVIVLHFEYFNCLTTVHRISNSGSWTDQRARKNPLSANKRHLSPRIYASHSICLSAARATIRLLNMVDLESGTPRDHIIRMALYYPLSSCLILFANLLQNPKDPYASSDIDLMDIVRSFLSPNALGSTPLNANLTIKIFTELTNVARKFVDKVTLQGLNKAKRTHEKDEGSGWQHLSVPSKEPVAMNDFHTAAEQLARTDVRVRNAYIKSFRSSFITLNQTHSPSPCYRLTSLRSMTLPLRLPTSPLSNQQQQMAPPSRPNLTSQLTQVCSPSPPHIFQVAEQGSNIPRVMICRC</sequence>
<gene>
    <name evidence="4" type="ORF">OIDMADRAFT_135861</name>
</gene>
<dbReference type="STRING" id="913774.A0A0C3C602"/>
<dbReference type="PANTHER" id="PTHR46910">
    <property type="entry name" value="TRANSCRIPTION FACTOR PDR1"/>
    <property type="match status" value="1"/>
</dbReference>
<feature type="non-terminal residue" evidence="4">
    <location>
        <position position="1"/>
    </location>
</feature>
<reference evidence="4 5" key="1">
    <citation type="submission" date="2014-04" db="EMBL/GenBank/DDBJ databases">
        <authorList>
            <consortium name="DOE Joint Genome Institute"/>
            <person name="Kuo A."/>
            <person name="Martino E."/>
            <person name="Perotto S."/>
            <person name="Kohler A."/>
            <person name="Nagy L.G."/>
            <person name="Floudas D."/>
            <person name="Copeland A."/>
            <person name="Barry K.W."/>
            <person name="Cichocki N."/>
            <person name="Veneault-Fourrey C."/>
            <person name="LaButti K."/>
            <person name="Lindquist E.A."/>
            <person name="Lipzen A."/>
            <person name="Lundell T."/>
            <person name="Morin E."/>
            <person name="Murat C."/>
            <person name="Sun H."/>
            <person name="Tunlid A."/>
            <person name="Henrissat B."/>
            <person name="Grigoriev I.V."/>
            <person name="Hibbett D.S."/>
            <person name="Martin F."/>
            <person name="Nordberg H.P."/>
            <person name="Cantor M.N."/>
            <person name="Hua S.X."/>
        </authorList>
    </citation>
    <scope>NUCLEOTIDE SEQUENCE [LARGE SCALE GENOMIC DNA]</scope>
    <source>
        <strain evidence="4 5">Zn</strain>
    </source>
</reference>
<dbReference type="InParanoid" id="A0A0C3C602"/>
<name>A0A0C3C602_OIDMZ</name>
<accession>A0A0C3C602</accession>
<feature type="region of interest" description="Disordered" evidence="2">
    <location>
        <begin position="639"/>
        <end position="666"/>
    </location>
</feature>
<dbReference type="InterPro" id="IPR050987">
    <property type="entry name" value="AtrR-like"/>
</dbReference>
<dbReference type="InterPro" id="IPR007219">
    <property type="entry name" value="XnlR_reg_dom"/>
</dbReference>
<dbReference type="OrthoDB" id="2123952at2759"/>
<evidence type="ECO:0000256" key="1">
    <source>
        <dbReference type="ARBA" id="ARBA00023242"/>
    </source>
</evidence>
<dbReference type="Pfam" id="PF04082">
    <property type="entry name" value="Fungal_trans"/>
    <property type="match status" value="1"/>
</dbReference>
<dbReference type="GO" id="GO:0003700">
    <property type="term" value="F:DNA-binding transcription factor activity"/>
    <property type="evidence" value="ECO:0007669"/>
    <property type="project" value="InterPro"/>
</dbReference>
<feature type="domain" description="Xylanolytic transcriptional activator regulatory" evidence="3">
    <location>
        <begin position="246"/>
        <end position="319"/>
    </location>
</feature>
<dbReference type="EMBL" id="KN832890">
    <property type="protein sequence ID" value="KIM94323.1"/>
    <property type="molecule type" value="Genomic_DNA"/>
</dbReference>
<evidence type="ECO:0000259" key="3">
    <source>
        <dbReference type="SMART" id="SM00906"/>
    </source>
</evidence>
<reference evidence="5" key="2">
    <citation type="submission" date="2015-01" db="EMBL/GenBank/DDBJ databases">
        <title>Evolutionary Origins and Diversification of the Mycorrhizal Mutualists.</title>
        <authorList>
            <consortium name="DOE Joint Genome Institute"/>
            <consortium name="Mycorrhizal Genomics Consortium"/>
            <person name="Kohler A."/>
            <person name="Kuo A."/>
            <person name="Nagy L.G."/>
            <person name="Floudas D."/>
            <person name="Copeland A."/>
            <person name="Barry K.W."/>
            <person name="Cichocki N."/>
            <person name="Veneault-Fourrey C."/>
            <person name="LaButti K."/>
            <person name="Lindquist E.A."/>
            <person name="Lipzen A."/>
            <person name="Lundell T."/>
            <person name="Morin E."/>
            <person name="Murat C."/>
            <person name="Riley R."/>
            <person name="Ohm R."/>
            <person name="Sun H."/>
            <person name="Tunlid A."/>
            <person name="Henrissat B."/>
            <person name="Grigoriev I.V."/>
            <person name="Hibbett D.S."/>
            <person name="Martin F."/>
        </authorList>
    </citation>
    <scope>NUCLEOTIDE SEQUENCE [LARGE SCALE GENOMIC DNA]</scope>
    <source>
        <strain evidence="5">Zn</strain>
    </source>
</reference>
<evidence type="ECO:0000256" key="2">
    <source>
        <dbReference type="SAM" id="MobiDB-lite"/>
    </source>
</evidence>
<dbReference type="Proteomes" id="UP000054321">
    <property type="component" value="Unassembled WGS sequence"/>
</dbReference>
<dbReference type="HOGENOM" id="CLU_011099_2_0_1"/>
<organism evidence="4 5">
    <name type="scientific">Oidiodendron maius (strain Zn)</name>
    <dbReference type="NCBI Taxonomy" id="913774"/>
    <lineage>
        <taxon>Eukaryota</taxon>
        <taxon>Fungi</taxon>
        <taxon>Dikarya</taxon>
        <taxon>Ascomycota</taxon>
        <taxon>Pezizomycotina</taxon>
        <taxon>Leotiomycetes</taxon>
        <taxon>Leotiomycetes incertae sedis</taxon>
        <taxon>Myxotrichaceae</taxon>
        <taxon>Oidiodendron</taxon>
    </lineage>
</organism>
<evidence type="ECO:0000313" key="5">
    <source>
        <dbReference type="Proteomes" id="UP000054321"/>
    </source>
</evidence>
<feature type="compositionally biased region" description="Polar residues" evidence="2">
    <location>
        <begin position="647"/>
        <end position="666"/>
    </location>
</feature>
<keyword evidence="5" id="KW-1185">Reference proteome</keyword>
<proteinExistence type="predicted"/>
<dbReference type="GO" id="GO:0006351">
    <property type="term" value="P:DNA-templated transcription"/>
    <property type="evidence" value="ECO:0007669"/>
    <property type="project" value="InterPro"/>
</dbReference>
<protein>
    <recommendedName>
        <fullName evidence="3">Xylanolytic transcriptional activator regulatory domain-containing protein</fullName>
    </recommendedName>
</protein>
<dbReference type="GO" id="GO:0008270">
    <property type="term" value="F:zinc ion binding"/>
    <property type="evidence" value="ECO:0007669"/>
    <property type="project" value="InterPro"/>
</dbReference>
<dbReference type="AlphaFoldDB" id="A0A0C3C602"/>